<dbReference type="InterPro" id="IPR011009">
    <property type="entry name" value="Kinase-like_dom_sf"/>
</dbReference>
<accession>A0A7C8I324</accession>
<feature type="domain" description="Aminoglycoside phosphotransferase" evidence="1">
    <location>
        <begin position="59"/>
        <end position="323"/>
    </location>
</feature>
<proteinExistence type="predicted"/>
<keyword evidence="2" id="KW-0808">Transferase</keyword>
<dbReference type="GO" id="GO:0016301">
    <property type="term" value="F:kinase activity"/>
    <property type="evidence" value="ECO:0007669"/>
    <property type="project" value="UniProtKB-KW"/>
</dbReference>
<dbReference type="Pfam" id="PF01636">
    <property type="entry name" value="APH"/>
    <property type="match status" value="1"/>
</dbReference>
<dbReference type="PANTHER" id="PTHR21310:SF13">
    <property type="entry name" value="AMINOGLYCOSIDE PHOSPHOTRANSFERASE DOMAIN-CONTAINING PROTEIN"/>
    <property type="match status" value="1"/>
</dbReference>
<keyword evidence="2" id="KW-0418">Kinase</keyword>
<dbReference type="SUPFAM" id="SSF56112">
    <property type="entry name" value="Protein kinase-like (PK-like)"/>
    <property type="match status" value="1"/>
</dbReference>
<sequence length="440" mass="51563">MTLHNSIFTLWTRKVKPGLLLDYEDAVFGPQPAWSVEPNVEVICVIASRSLAAGECEVEYLAEGSINKVYSIKCKQKNRSSDWVLRVALPVYPSLRTLSEVATIEYVWLETDLRVPRVHHFDASFHNELGFEWIIQDRVSGETLETKWHDVSWMMKDILVRKVIDYLSKLFGDRFDHIGSLYAKKHLSYLSEEHKPSVVDVDEQYCLGDVVSLPFFVGNHLTQNISRGPFKSSQHWLAARLQVLINDTENLPPDAEEYDIERATNIKPLALRLLALLPKVFPETDEEFVLHNHDLNTQNIIVDTDGKLKGVVDWECIHTAPLWFACQLPEFLRGRTRHELPTKTEFLYKEEDMDEEVVDEMYYQQQEEYEKTCLRRFFFEEMNRVQPEWVKIFKESELKADFERAVEFYTYELLFQRICAWVQDVEQDQEPSSLKDAIRN</sequence>
<evidence type="ECO:0000313" key="2">
    <source>
        <dbReference type="EMBL" id="KAF2866812.1"/>
    </source>
</evidence>
<dbReference type="Proteomes" id="UP000481861">
    <property type="component" value="Unassembled WGS sequence"/>
</dbReference>
<dbReference type="Gene3D" id="3.90.1200.10">
    <property type="match status" value="1"/>
</dbReference>
<dbReference type="InterPro" id="IPR002575">
    <property type="entry name" value="Aminoglycoside_PTrfase"/>
</dbReference>
<evidence type="ECO:0000313" key="3">
    <source>
        <dbReference type="Proteomes" id="UP000481861"/>
    </source>
</evidence>
<gene>
    <name evidence="2" type="ORF">BDV95DRAFT_648539</name>
</gene>
<comment type="caution">
    <text evidence="2">The sequence shown here is derived from an EMBL/GenBank/DDBJ whole genome shotgun (WGS) entry which is preliminary data.</text>
</comment>
<organism evidence="2 3">
    <name type="scientific">Massariosphaeria phaeospora</name>
    <dbReference type="NCBI Taxonomy" id="100035"/>
    <lineage>
        <taxon>Eukaryota</taxon>
        <taxon>Fungi</taxon>
        <taxon>Dikarya</taxon>
        <taxon>Ascomycota</taxon>
        <taxon>Pezizomycotina</taxon>
        <taxon>Dothideomycetes</taxon>
        <taxon>Pleosporomycetidae</taxon>
        <taxon>Pleosporales</taxon>
        <taxon>Pleosporales incertae sedis</taxon>
        <taxon>Massariosphaeria</taxon>
    </lineage>
</organism>
<dbReference type="AlphaFoldDB" id="A0A7C8I324"/>
<protein>
    <submittedName>
        <fullName evidence="2">Kinase-like domain-containing protein</fullName>
    </submittedName>
</protein>
<evidence type="ECO:0000259" key="1">
    <source>
        <dbReference type="Pfam" id="PF01636"/>
    </source>
</evidence>
<keyword evidence="3" id="KW-1185">Reference proteome</keyword>
<reference evidence="2 3" key="1">
    <citation type="submission" date="2020-01" db="EMBL/GenBank/DDBJ databases">
        <authorList>
            <consortium name="DOE Joint Genome Institute"/>
            <person name="Haridas S."/>
            <person name="Albert R."/>
            <person name="Binder M."/>
            <person name="Bloem J."/>
            <person name="Labutti K."/>
            <person name="Salamov A."/>
            <person name="Andreopoulos B."/>
            <person name="Baker S.E."/>
            <person name="Barry K."/>
            <person name="Bills G."/>
            <person name="Bluhm B.H."/>
            <person name="Cannon C."/>
            <person name="Castanera R."/>
            <person name="Culley D.E."/>
            <person name="Daum C."/>
            <person name="Ezra D."/>
            <person name="Gonzalez J.B."/>
            <person name="Henrissat B."/>
            <person name="Kuo A."/>
            <person name="Liang C."/>
            <person name="Lipzen A."/>
            <person name="Lutzoni F."/>
            <person name="Magnuson J."/>
            <person name="Mondo S."/>
            <person name="Nolan M."/>
            <person name="Ohm R."/>
            <person name="Pangilinan J."/>
            <person name="Park H.-J.H."/>
            <person name="Ramirez L."/>
            <person name="Alfaro M."/>
            <person name="Sun H."/>
            <person name="Tritt A."/>
            <person name="Yoshinaga Y."/>
            <person name="Zwiers L.-H.L."/>
            <person name="Turgeon B.G."/>
            <person name="Goodwin S.B."/>
            <person name="Spatafora J.W."/>
            <person name="Crous P.W."/>
            <person name="Grigoriev I.V."/>
        </authorList>
    </citation>
    <scope>NUCLEOTIDE SEQUENCE [LARGE SCALE GENOMIC DNA]</scope>
    <source>
        <strain evidence="2 3">CBS 611.86</strain>
    </source>
</reference>
<dbReference type="EMBL" id="JAADJZ010000026">
    <property type="protein sequence ID" value="KAF2866812.1"/>
    <property type="molecule type" value="Genomic_DNA"/>
</dbReference>
<name>A0A7C8I324_9PLEO</name>
<dbReference type="OrthoDB" id="2906425at2759"/>
<dbReference type="PANTHER" id="PTHR21310">
    <property type="entry name" value="AMINOGLYCOSIDE PHOSPHOTRANSFERASE-RELATED-RELATED"/>
    <property type="match status" value="1"/>
</dbReference>
<dbReference type="InterPro" id="IPR051678">
    <property type="entry name" value="AGP_Transferase"/>
</dbReference>